<evidence type="ECO:0000256" key="1">
    <source>
        <dbReference type="SAM" id="Phobius"/>
    </source>
</evidence>
<feature type="transmembrane region" description="Helical" evidence="1">
    <location>
        <begin position="58"/>
        <end position="81"/>
    </location>
</feature>
<proteinExistence type="predicted"/>
<dbReference type="Proteomes" id="UP000199347">
    <property type="component" value="Unassembled WGS sequence"/>
</dbReference>
<accession>A0A1G5MIW6</accession>
<dbReference type="RefSeq" id="WP_092809524.1">
    <property type="nucleotide sequence ID" value="NZ_FMVW01000001.1"/>
</dbReference>
<dbReference type="EMBL" id="FMVW01000001">
    <property type="protein sequence ID" value="SCZ24581.1"/>
    <property type="molecule type" value="Genomic_DNA"/>
</dbReference>
<organism evidence="2 3">
    <name type="scientific">Afifella marina DSM 2698</name>
    <dbReference type="NCBI Taxonomy" id="1120955"/>
    <lineage>
        <taxon>Bacteria</taxon>
        <taxon>Pseudomonadati</taxon>
        <taxon>Pseudomonadota</taxon>
        <taxon>Alphaproteobacteria</taxon>
        <taxon>Hyphomicrobiales</taxon>
        <taxon>Afifellaceae</taxon>
        <taxon>Afifella</taxon>
    </lineage>
</organism>
<name>A0A1G5MIW6_AFIMA</name>
<feature type="transmembrane region" description="Helical" evidence="1">
    <location>
        <begin position="93"/>
        <end position="117"/>
    </location>
</feature>
<keyword evidence="3" id="KW-1185">Reference proteome</keyword>
<sequence>MRDLQKALADIDEIRNQMAAATAFRGFGPGALATTGVLAFLMAAAQQALIGAPLAHPIAFFGGWIATAVISATIIGVEMAVRTRRHHAGLADAMLYNAVQQFLPAGAAGALFTLAIARVAPQALWMLPGLWLVFVSLGVFASARSLPRGIHLAGVWYFVSGFVVFALASDGPHLSPWMMGIPFSVGQVAIAAILYCAPGEADG</sequence>
<feature type="transmembrane region" description="Helical" evidence="1">
    <location>
        <begin position="123"/>
        <end position="143"/>
    </location>
</feature>
<feature type="transmembrane region" description="Helical" evidence="1">
    <location>
        <begin position="31"/>
        <end position="52"/>
    </location>
</feature>
<protein>
    <submittedName>
        <fullName evidence="2">Uncharacterized protein</fullName>
    </submittedName>
</protein>
<keyword evidence="1" id="KW-0812">Transmembrane</keyword>
<reference evidence="2 3" key="1">
    <citation type="submission" date="2016-10" db="EMBL/GenBank/DDBJ databases">
        <authorList>
            <person name="de Groot N.N."/>
        </authorList>
    </citation>
    <scope>NUCLEOTIDE SEQUENCE [LARGE SCALE GENOMIC DNA]</scope>
    <source>
        <strain evidence="2 3">DSM 2698</strain>
    </source>
</reference>
<keyword evidence="1" id="KW-0472">Membrane</keyword>
<dbReference type="AlphaFoldDB" id="A0A1G5MIW6"/>
<keyword evidence="1" id="KW-1133">Transmembrane helix</keyword>
<evidence type="ECO:0000313" key="3">
    <source>
        <dbReference type="Proteomes" id="UP000199347"/>
    </source>
</evidence>
<dbReference type="OrthoDB" id="5624959at2"/>
<feature type="transmembrane region" description="Helical" evidence="1">
    <location>
        <begin position="150"/>
        <end position="168"/>
    </location>
</feature>
<evidence type="ECO:0000313" key="2">
    <source>
        <dbReference type="EMBL" id="SCZ24581.1"/>
    </source>
</evidence>
<dbReference type="STRING" id="1120955.SAMN03080610_00696"/>
<feature type="transmembrane region" description="Helical" evidence="1">
    <location>
        <begin position="174"/>
        <end position="197"/>
    </location>
</feature>
<gene>
    <name evidence="2" type="ORF">SAMN03080610_00696</name>
</gene>